<dbReference type="GO" id="GO:0005929">
    <property type="term" value="C:cilium"/>
    <property type="evidence" value="ECO:0007669"/>
    <property type="project" value="TreeGrafter"/>
</dbReference>
<proteinExistence type="inferred from homology"/>
<dbReference type="AlphaFoldDB" id="W4G429"/>
<feature type="compositionally biased region" description="Polar residues" evidence="9">
    <location>
        <begin position="66"/>
        <end position="75"/>
    </location>
</feature>
<evidence type="ECO:0000256" key="7">
    <source>
        <dbReference type="ARBA" id="ARBA00023212"/>
    </source>
</evidence>
<dbReference type="OrthoDB" id="313308at2759"/>
<keyword evidence="5" id="KW-0282">Flagellum</keyword>
<accession>W4G429</accession>
<evidence type="ECO:0000256" key="1">
    <source>
        <dbReference type="ARBA" id="ARBA00004611"/>
    </source>
</evidence>
<dbReference type="EMBL" id="KI913147">
    <property type="protein sequence ID" value="ETV73693.1"/>
    <property type="molecule type" value="Genomic_DNA"/>
</dbReference>
<dbReference type="InterPro" id="IPR009290">
    <property type="entry name" value="Radial_spoke_3"/>
</dbReference>
<evidence type="ECO:0000256" key="3">
    <source>
        <dbReference type="ARBA" id="ARBA00022490"/>
    </source>
</evidence>
<evidence type="ECO:0000256" key="6">
    <source>
        <dbReference type="ARBA" id="ARBA00023069"/>
    </source>
</evidence>
<keyword evidence="8" id="KW-0966">Cell projection</keyword>
<name>W4G429_APHAT</name>
<evidence type="ECO:0000313" key="10">
    <source>
        <dbReference type="EMBL" id="ETV73693.1"/>
    </source>
</evidence>
<evidence type="ECO:0000256" key="8">
    <source>
        <dbReference type="ARBA" id="ARBA00023273"/>
    </source>
</evidence>
<keyword evidence="3" id="KW-0963">Cytoplasm</keyword>
<keyword evidence="6" id="KW-0969">Cilium</keyword>
<comment type="similarity">
    <text evidence="2">Belongs to the flagellar radial spoke RSP3 family.</text>
</comment>
<dbReference type="GeneID" id="20813412"/>
<dbReference type="VEuPathDB" id="FungiDB:H257_11416"/>
<evidence type="ECO:0000256" key="9">
    <source>
        <dbReference type="SAM" id="MobiDB-lite"/>
    </source>
</evidence>
<dbReference type="RefSeq" id="XP_009836630.1">
    <property type="nucleotide sequence ID" value="XM_009838328.1"/>
</dbReference>
<dbReference type="PANTHER" id="PTHR21648">
    <property type="entry name" value="FLAGELLAR RADIAL SPOKE PROTEIN 3"/>
    <property type="match status" value="1"/>
</dbReference>
<feature type="region of interest" description="Disordered" evidence="9">
    <location>
        <begin position="59"/>
        <end position="79"/>
    </location>
</feature>
<protein>
    <submittedName>
        <fullName evidence="10">Uncharacterized protein</fullName>
    </submittedName>
</protein>
<organism evidence="10">
    <name type="scientific">Aphanomyces astaci</name>
    <name type="common">Crayfish plague agent</name>
    <dbReference type="NCBI Taxonomy" id="112090"/>
    <lineage>
        <taxon>Eukaryota</taxon>
        <taxon>Sar</taxon>
        <taxon>Stramenopiles</taxon>
        <taxon>Oomycota</taxon>
        <taxon>Saprolegniomycetes</taxon>
        <taxon>Saprolegniales</taxon>
        <taxon>Verrucalvaceae</taxon>
        <taxon>Aphanomyces</taxon>
    </lineage>
</organism>
<dbReference type="Pfam" id="PF06098">
    <property type="entry name" value="Radial_spoke_3"/>
    <property type="match status" value="1"/>
</dbReference>
<sequence>MDDLQYSFVAKPRAVQNARGKHRKKEKASNAVFNIMNDPRVARGSVYAAANSIHIKRDNAARVSQIPPNQSSGPQKSFKKQTIFEAPTTLQTCMQSPFGISHTPHATVFPVDLSANLIEHTPHVDETEVSTQTDTFLPNNKHKKPFVLKKTGIEASTEIAESDGLFDFDVEVSPLLTVLVNKTLRQAMCEVEWEDELKHIALYLEELHTNKALDAEAVRELVAQAKKAYAIKDAEKVEQRRRVQESALVDEKVAAVSLSRLLMSQVVEDTTVALTAQGVFYDPLRRQVEGNFMAWMYSAADTIVKTKQSARLLVEDMVRSSLQHQRLLHYVDSLHTQVHDNMVTFPVANVPGLDAIGPVLYSRNVPEFDRHIDAWVHENAPTVARPPVGFLADIVAGIK</sequence>
<keyword evidence="7" id="KW-0206">Cytoskeleton</keyword>
<evidence type="ECO:0000256" key="2">
    <source>
        <dbReference type="ARBA" id="ARBA00006737"/>
    </source>
</evidence>
<dbReference type="PANTHER" id="PTHR21648:SF0">
    <property type="entry name" value="RADIAL SPOKE HEAD PROTEIN 3 HOMOLOG"/>
    <property type="match status" value="1"/>
</dbReference>
<keyword evidence="4" id="KW-0597">Phosphoprotein</keyword>
<reference evidence="10" key="1">
    <citation type="submission" date="2013-12" db="EMBL/GenBank/DDBJ databases">
        <title>The Genome Sequence of Aphanomyces astaci APO3.</title>
        <authorList>
            <consortium name="The Broad Institute Genomics Platform"/>
            <person name="Russ C."/>
            <person name="Tyler B."/>
            <person name="van West P."/>
            <person name="Dieguez-Uribeondo J."/>
            <person name="Young S.K."/>
            <person name="Zeng Q."/>
            <person name="Gargeya S."/>
            <person name="Fitzgerald M."/>
            <person name="Abouelleil A."/>
            <person name="Alvarado L."/>
            <person name="Chapman S.B."/>
            <person name="Gainer-Dewar J."/>
            <person name="Goldberg J."/>
            <person name="Griggs A."/>
            <person name="Gujja S."/>
            <person name="Hansen M."/>
            <person name="Howarth C."/>
            <person name="Imamovic A."/>
            <person name="Ireland A."/>
            <person name="Larimer J."/>
            <person name="McCowan C."/>
            <person name="Murphy C."/>
            <person name="Pearson M."/>
            <person name="Poon T.W."/>
            <person name="Priest M."/>
            <person name="Roberts A."/>
            <person name="Saif S."/>
            <person name="Shea T."/>
            <person name="Sykes S."/>
            <person name="Wortman J."/>
            <person name="Nusbaum C."/>
            <person name="Birren B."/>
        </authorList>
    </citation>
    <scope>NUCLEOTIDE SEQUENCE [LARGE SCALE GENOMIC DNA]</scope>
    <source>
        <strain evidence="10">APO3</strain>
    </source>
</reference>
<comment type="subcellular location">
    <subcellularLocation>
        <location evidence="1">Cytoplasm</location>
        <location evidence="1">Cytoskeleton</location>
        <location evidence="1">Flagellum axoneme</location>
    </subcellularLocation>
</comment>
<evidence type="ECO:0000256" key="4">
    <source>
        <dbReference type="ARBA" id="ARBA00022553"/>
    </source>
</evidence>
<evidence type="ECO:0000256" key="5">
    <source>
        <dbReference type="ARBA" id="ARBA00022846"/>
    </source>
</evidence>
<gene>
    <name evidence="10" type="ORF">H257_11416</name>
</gene>